<protein>
    <submittedName>
        <fullName evidence="1">Uncharacterized protein</fullName>
    </submittedName>
</protein>
<proteinExistence type="predicted"/>
<evidence type="ECO:0000313" key="2">
    <source>
        <dbReference type="Proteomes" id="UP001489004"/>
    </source>
</evidence>
<dbReference type="EMBL" id="JALJOR010000002">
    <property type="protein sequence ID" value="KAK9824063.1"/>
    <property type="molecule type" value="Genomic_DNA"/>
</dbReference>
<name>A0AAW1QRK2_9CHLO</name>
<accession>A0AAW1QRK2</accession>
<reference evidence="1 2" key="1">
    <citation type="journal article" date="2024" name="Nat. Commun.">
        <title>Phylogenomics reveals the evolutionary origins of lichenization in chlorophyte algae.</title>
        <authorList>
            <person name="Puginier C."/>
            <person name="Libourel C."/>
            <person name="Otte J."/>
            <person name="Skaloud P."/>
            <person name="Haon M."/>
            <person name="Grisel S."/>
            <person name="Petersen M."/>
            <person name="Berrin J.G."/>
            <person name="Delaux P.M."/>
            <person name="Dal Grande F."/>
            <person name="Keller J."/>
        </authorList>
    </citation>
    <scope>NUCLEOTIDE SEQUENCE [LARGE SCALE GENOMIC DNA]</scope>
    <source>
        <strain evidence="1 2">SAG 2043</strain>
    </source>
</reference>
<sequence>MIDNLDMEGDDVIDLSKLCFFTTLSTLEICDERHDEVAEKPWGLVGLNRCPAGLKVIKIESVIAPSFDTRLATLHAFKSHLELHL</sequence>
<dbReference type="AlphaFoldDB" id="A0AAW1QRK2"/>
<dbReference type="Proteomes" id="UP001489004">
    <property type="component" value="Unassembled WGS sequence"/>
</dbReference>
<comment type="caution">
    <text evidence="1">The sequence shown here is derived from an EMBL/GenBank/DDBJ whole genome shotgun (WGS) entry which is preliminary data.</text>
</comment>
<gene>
    <name evidence="1" type="ORF">WJX72_007490</name>
</gene>
<evidence type="ECO:0000313" key="1">
    <source>
        <dbReference type="EMBL" id="KAK9824063.1"/>
    </source>
</evidence>
<organism evidence="1 2">
    <name type="scientific">[Myrmecia] bisecta</name>
    <dbReference type="NCBI Taxonomy" id="41462"/>
    <lineage>
        <taxon>Eukaryota</taxon>
        <taxon>Viridiplantae</taxon>
        <taxon>Chlorophyta</taxon>
        <taxon>core chlorophytes</taxon>
        <taxon>Trebouxiophyceae</taxon>
        <taxon>Trebouxiales</taxon>
        <taxon>Trebouxiaceae</taxon>
        <taxon>Myrmecia</taxon>
    </lineage>
</organism>
<keyword evidence="2" id="KW-1185">Reference proteome</keyword>